<evidence type="ECO:0000313" key="2">
    <source>
        <dbReference type="EMBL" id="UVC49912.1"/>
    </source>
</evidence>
<gene>
    <name evidence="2" type="ORF">MACK_003531</name>
</gene>
<keyword evidence="1" id="KW-0812">Transmembrane</keyword>
<accession>A0A976SJB8</accession>
<feature type="transmembrane region" description="Helical" evidence="1">
    <location>
        <begin position="20"/>
        <end position="46"/>
    </location>
</feature>
<dbReference type="EMBL" id="CP056071">
    <property type="protein sequence ID" value="UVC49912.1"/>
    <property type="molecule type" value="Genomic_DNA"/>
</dbReference>
<dbReference type="AlphaFoldDB" id="A0A976SJB8"/>
<keyword evidence="1" id="KW-1133">Transmembrane helix</keyword>
<dbReference type="Proteomes" id="UP000244811">
    <property type="component" value="Chromosome 2"/>
</dbReference>
<sequence>MGPTSGQICYEISTITLIRHYISAFILLMNFTAIMIALVLIVRIAVSLRTVLLSSFLSNLKRVAYFNAHRSISYTNTVA</sequence>
<name>A0A976SJB8_THEOR</name>
<evidence type="ECO:0000313" key="3">
    <source>
        <dbReference type="Proteomes" id="UP000244811"/>
    </source>
</evidence>
<keyword evidence="1" id="KW-0472">Membrane</keyword>
<evidence type="ECO:0000256" key="1">
    <source>
        <dbReference type="SAM" id="Phobius"/>
    </source>
</evidence>
<organism evidence="2 3">
    <name type="scientific">Theileria orientalis</name>
    <dbReference type="NCBI Taxonomy" id="68886"/>
    <lineage>
        <taxon>Eukaryota</taxon>
        <taxon>Sar</taxon>
        <taxon>Alveolata</taxon>
        <taxon>Apicomplexa</taxon>
        <taxon>Aconoidasida</taxon>
        <taxon>Piroplasmida</taxon>
        <taxon>Theileriidae</taxon>
        <taxon>Theileria</taxon>
    </lineage>
</organism>
<proteinExistence type="predicted"/>
<protein>
    <submittedName>
        <fullName evidence="2">Uncharacterized protein</fullName>
    </submittedName>
</protein>
<reference evidence="2" key="1">
    <citation type="submission" date="2022-07" db="EMBL/GenBank/DDBJ databases">
        <title>Evaluation of T. orientalis genome assembly methods using nanopore sequencing and analysis of variation between genomes.</title>
        <authorList>
            <person name="Yam J."/>
            <person name="Micallef M.L."/>
            <person name="Liu M."/>
            <person name="Djordjevic S.P."/>
            <person name="Bogema D.R."/>
            <person name="Jenkins C."/>
        </authorList>
    </citation>
    <scope>NUCLEOTIDE SEQUENCE</scope>
    <source>
        <strain evidence="2">Goon Nure</strain>
    </source>
</reference>